<name>A0ABW6FGH2_9ACTN</name>
<evidence type="ECO:0000313" key="3">
    <source>
        <dbReference type="Proteomes" id="UP001598448"/>
    </source>
</evidence>
<evidence type="ECO:0000313" key="2">
    <source>
        <dbReference type="EMBL" id="MFD5098049.1"/>
    </source>
</evidence>
<comment type="caution">
    <text evidence="2">The sequence shown here is derived from an EMBL/GenBank/DDBJ whole genome shotgun (WGS) entry which is preliminary data.</text>
</comment>
<feature type="region of interest" description="Disordered" evidence="1">
    <location>
        <begin position="182"/>
        <end position="255"/>
    </location>
</feature>
<feature type="compositionally biased region" description="Basic and acidic residues" evidence="1">
    <location>
        <begin position="215"/>
        <end position="224"/>
    </location>
</feature>
<sequence length="255" mass="27370">MEAVTLILILALLCVAFVATGVYVSVKAVGAAKRGVDRTLTQARRSVEDTTLRAKSFGQVGVAGELAQLRLSLRTSMRATQEALNAGVAEDASLSESVALFERLSAHGRELDDELKRLEREPDKARVAERLPDLRERIERVTHAADSLRWAARDRAQRFADDDLASLSAQIEVESGALRHWATGPDADASRSAADGADAAHRPAGAGRPAGDGARTAEGDEARRAASGPEAITARDPQWQPTYPWQKTARPEGTV</sequence>
<keyword evidence="3" id="KW-1185">Reference proteome</keyword>
<evidence type="ECO:0008006" key="4">
    <source>
        <dbReference type="Google" id="ProtNLM"/>
    </source>
</evidence>
<protein>
    <recommendedName>
        <fullName evidence="4">Secreted protein</fullName>
    </recommendedName>
</protein>
<feature type="compositionally biased region" description="Low complexity" evidence="1">
    <location>
        <begin position="184"/>
        <end position="214"/>
    </location>
</feature>
<reference evidence="2 3" key="1">
    <citation type="submission" date="2024-09" db="EMBL/GenBank/DDBJ databases">
        <title>The Natural Products Discovery Center: Release of the First 8490 Sequenced Strains for Exploring Actinobacteria Biosynthetic Diversity.</title>
        <authorList>
            <person name="Kalkreuter E."/>
            <person name="Kautsar S.A."/>
            <person name="Yang D."/>
            <person name="Bader C.D."/>
            <person name="Teijaro C.N."/>
            <person name="Fluegel L."/>
            <person name="Davis C.M."/>
            <person name="Simpson J.R."/>
            <person name="Lauterbach L."/>
            <person name="Steele A.D."/>
            <person name="Gui C."/>
            <person name="Meng S."/>
            <person name="Li G."/>
            <person name="Viehrig K."/>
            <person name="Ye F."/>
            <person name="Su P."/>
            <person name="Kiefer A.F."/>
            <person name="Nichols A."/>
            <person name="Cepeda A.J."/>
            <person name="Yan W."/>
            <person name="Fan B."/>
            <person name="Jiang Y."/>
            <person name="Adhikari A."/>
            <person name="Zheng C.-J."/>
            <person name="Schuster L."/>
            <person name="Cowan T.M."/>
            <person name="Smanski M.J."/>
            <person name="Chevrette M.G."/>
            <person name="De Carvalho L.P.S."/>
            <person name="Shen B."/>
        </authorList>
    </citation>
    <scope>NUCLEOTIDE SEQUENCE [LARGE SCALE GENOMIC DNA]</scope>
    <source>
        <strain evidence="2 3">NPDC058348</strain>
    </source>
</reference>
<dbReference type="Proteomes" id="UP001598448">
    <property type="component" value="Unassembled WGS sequence"/>
</dbReference>
<dbReference type="RefSeq" id="WP_386708333.1">
    <property type="nucleotide sequence ID" value="NZ_JBHXIJ010000012.1"/>
</dbReference>
<proteinExistence type="predicted"/>
<accession>A0ABW6FGH2</accession>
<organism evidence="2 3">
    <name type="scientific">Streptomyces albidochromogenes</name>
    <dbReference type="NCBI Taxonomy" id="329524"/>
    <lineage>
        <taxon>Bacteria</taxon>
        <taxon>Bacillati</taxon>
        <taxon>Actinomycetota</taxon>
        <taxon>Actinomycetes</taxon>
        <taxon>Kitasatosporales</taxon>
        <taxon>Streptomycetaceae</taxon>
        <taxon>Streptomyces</taxon>
    </lineage>
</organism>
<evidence type="ECO:0000256" key="1">
    <source>
        <dbReference type="SAM" id="MobiDB-lite"/>
    </source>
</evidence>
<dbReference type="EMBL" id="JBHXIJ010000012">
    <property type="protein sequence ID" value="MFD5098049.1"/>
    <property type="molecule type" value="Genomic_DNA"/>
</dbReference>
<gene>
    <name evidence="2" type="ORF">ACFWJN_03545</name>
</gene>